<dbReference type="GO" id="GO:0016987">
    <property type="term" value="F:sigma factor activity"/>
    <property type="evidence" value="ECO:0007669"/>
    <property type="project" value="UniProtKB-KW"/>
</dbReference>
<evidence type="ECO:0000256" key="2">
    <source>
        <dbReference type="SAM" id="MobiDB-lite"/>
    </source>
</evidence>
<dbReference type="Pfam" id="PF04542">
    <property type="entry name" value="Sigma70_r2"/>
    <property type="match status" value="1"/>
</dbReference>
<evidence type="ECO:0000313" key="5">
    <source>
        <dbReference type="Proteomes" id="UP000259636"/>
    </source>
</evidence>
<evidence type="ECO:0000256" key="1">
    <source>
        <dbReference type="RuleBase" id="RU000716"/>
    </source>
</evidence>
<keyword evidence="1" id="KW-0805">Transcription regulation</keyword>
<feature type="compositionally biased region" description="Polar residues" evidence="2">
    <location>
        <begin position="178"/>
        <end position="189"/>
    </location>
</feature>
<gene>
    <name evidence="4" type="ORF">D0C37_21910</name>
</gene>
<dbReference type="Proteomes" id="UP000259636">
    <property type="component" value="Chromosome"/>
</dbReference>
<dbReference type="PROSITE" id="PS01063">
    <property type="entry name" value="SIGMA70_ECF"/>
    <property type="match status" value="1"/>
</dbReference>
<dbReference type="KEGG" id="sky:D0C37_21910"/>
<dbReference type="Gene3D" id="1.10.1740.10">
    <property type="match status" value="1"/>
</dbReference>
<keyword evidence="1" id="KW-0731">Sigma factor</keyword>
<feature type="compositionally biased region" description="Basic residues" evidence="2">
    <location>
        <begin position="89"/>
        <end position="101"/>
    </location>
</feature>
<feature type="region of interest" description="Disordered" evidence="2">
    <location>
        <begin position="151"/>
        <end position="192"/>
    </location>
</feature>
<keyword evidence="1" id="KW-0238">DNA-binding</keyword>
<feature type="compositionally biased region" description="Basic residues" evidence="2">
    <location>
        <begin position="60"/>
        <end position="82"/>
    </location>
</feature>
<feature type="region of interest" description="Disordered" evidence="2">
    <location>
        <begin position="289"/>
        <end position="333"/>
    </location>
</feature>
<dbReference type="EMBL" id="CP031742">
    <property type="protein sequence ID" value="AXQ56998.1"/>
    <property type="molecule type" value="Genomic_DNA"/>
</dbReference>
<dbReference type="InterPro" id="IPR007627">
    <property type="entry name" value="RNA_pol_sigma70_r2"/>
</dbReference>
<proteinExistence type="inferred from homology"/>
<evidence type="ECO:0000313" key="4">
    <source>
        <dbReference type="EMBL" id="AXQ56998.1"/>
    </source>
</evidence>
<reference evidence="4 5" key="1">
    <citation type="submission" date="2018-08" db="EMBL/GenBank/DDBJ databases">
        <authorList>
            <person name="Ferrada E.E."/>
            <person name="Latorre B.A."/>
        </authorList>
    </citation>
    <scope>NUCLEOTIDE SEQUENCE [LARGE SCALE GENOMIC DNA]</scope>
    <source>
        <strain evidence="4 5">VK-A60T</strain>
    </source>
</reference>
<protein>
    <recommendedName>
        <fullName evidence="1">RNA polymerase sigma factor</fullName>
    </recommendedName>
</protein>
<dbReference type="GO" id="GO:0003677">
    <property type="term" value="F:DNA binding"/>
    <property type="evidence" value="ECO:0007669"/>
    <property type="project" value="UniProtKB-KW"/>
</dbReference>
<dbReference type="InterPro" id="IPR000838">
    <property type="entry name" value="RNA_pol_sigma70_ECF_CS"/>
</dbReference>
<feature type="region of interest" description="Disordered" evidence="2">
    <location>
        <begin position="1"/>
        <end position="101"/>
    </location>
</feature>
<accession>A0A385DF43</accession>
<feature type="compositionally biased region" description="Basic residues" evidence="2">
    <location>
        <begin position="297"/>
        <end position="308"/>
    </location>
</feature>
<evidence type="ECO:0000259" key="3">
    <source>
        <dbReference type="Pfam" id="PF04542"/>
    </source>
</evidence>
<organism evidence="4 5">
    <name type="scientific">Streptomyces koyangensis</name>
    <dbReference type="NCBI Taxonomy" id="188770"/>
    <lineage>
        <taxon>Bacteria</taxon>
        <taxon>Bacillati</taxon>
        <taxon>Actinomycetota</taxon>
        <taxon>Actinomycetes</taxon>
        <taxon>Kitasatosporales</taxon>
        <taxon>Streptomycetaceae</taxon>
        <taxon>Streptomyces</taxon>
        <taxon>Streptomyces aurantiacus group</taxon>
    </lineage>
</organism>
<feature type="compositionally biased region" description="Gly residues" evidence="2">
    <location>
        <begin position="1"/>
        <end position="16"/>
    </location>
</feature>
<dbReference type="InterPro" id="IPR013325">
    <property type="entry name" value="RNA_pol_sigma_r2"/>
</dbReference>
<dbReference type="AlphaFoldDB" id="A0A385DF43"/>
<feature type="domain" description="RNA polymerase sigma-70 region 2" evidence="3">
    <location>
        <begin position="233"/>
        <end position="294"/>
    </location>
</feature>
<dbReference type="SUPFAM" id="SSF88946">
    <property type="entry name" value="Sigma2 domain of RNA polymerase sigma factors"/>
    <property type="match status" value="1"/>
</dbReference>
<sequence length="333" mass="36421">MPGTGGSRPAGAGGCRGCRRAAAGVSTPPVVHPLAVPCPSRRAAAWRPAESRSGPDGGHRHERWGRRRSRGGCRDHRGRGRHRPDSAQRHHHQPGGHPPHLRRLRALPAQALGRGTLPPRLRPPHLEQRQLREQPAAVRGRVRVRQVPVEERRGVTGSPPGGPRGEKCHARGPCPSPAANTAHQSSRTGSCPRMYRMRHERPVRTDPFPDRRTVEAARDGDAGAVERLAAGALPLVHHVIGRAAKSALDVDDIVQDTMVAVIRALPELRDTAKSRSWLVAVAVRQLTDARRREAGPRPRRTPRTRPVTRHPGSPPREAASPWRRPAAPTRCSR</sequence>
<name>A0A385DF43_9ACTN</name>
<comment type="similarity">
    <text evidence="1">Belongs to the sigma-70 factor family. ECF subfamily.</text>
</comment>
<dbReference type="GO" id="GO:0006352">
    <property type="term" value="P:DNA-templated transcription initiation"/>
    <property type="evidence" value="ECO:0007669"/>
    <property type="project" value="InterPro"/>
</dbReference>
<keyword evidence="1" id="KW-0804">Transcription</keyword>
<feature type="region of interest" description="Disordered" evidence="2">
    <location>
        <begin position="114"/>
        <end position="137"/>
    </location>
</feature>